<evidence type="ECO:0000259" key="3">
    <source>
        <dbReference type="PROSITE" id="PS51186"/>
    </source>
</evidence>
<evidence type="ECO:0000313" key="5">
    <source>
        <dbReference type="Proteomes" id="UP001500121"/>
    </source>
</evidence>
<evidence type="ECO:0000256" key="1">
    <source>
        <dbReference type="ARBA" id="ARBA00022679"/>
    </source>
</evidence>
<accession>A0ABP8ZHX2</accession>
<dbReference type="PANTHER" id="PTHR13947:SF37">
    <property type="entry name" value="LD18367P"/>
    <property type="match status" value="1"/>
</dbReference>
<dbReference type="SUPFAM" id="SSF55729">
    <property type="entry name" value="Acyl-CoA N-acyltransferases (Nat)"/>
    <property type="match status" value="1"/>
</dbReference>
<dbReference type="CDD" id="cd04301">
    <property type="entry name" value="NAT_SF"/>
    <property type="match status" value="1"/>
</dbReference>
<dbReference type="Gene3D" id="3.40.630.30">
    <property type="match status" value="1"/>
</dbReference>
<dbReference type="EMBL" id="BAABLP010000009">
    <property type="protein sequence ID" value="GAA4756314.1"/>
    <property type="molecule type" value="Genomic_DNA"/>
</dbReference>
<keyword evidence="5" id="KW-1185">Reference proteome</keyword>
<protein>
    <submittedName>
        <fullName evidence="4">GNAT family N-acetyltransferase</fullName>
    </submittedName>
</protein>
<dbReference type="Pfam" id="PF00583">
    <property type="entry name" value="Acetyltransf_1"/>
    <property type="match status" value="1"/>
</dbReference>
<dbReference type="PROSITE" id="PS51186">
    <property type="entry name" value="GNAT"/>
    <property type="match status" value="1"/>
</dbReference>
<sequence length="151" mass="16421">MPGTLDDAPEVLVLQRCCWVAEAIANDALDIPPLHEDLDGVRGWVRSAWLLRDGPRLIGGVRATADGGVWRIGRLMVAPDRQGDGLGRRLLAHAEAAAPEGVDRFALFTGLRSTRNLALYERAGYRRTGEDAAVVHLEKPRPRSPGGRPVD</sequence>
<feature type="region of interest" description="Disordered" evidence="2">
    <location>
        <begin position="131"/>
        <end position="151"/>
    </location>
</feature>
<gene>
    <name evidence="4" type="ORF">GCM10025783_32040</name>
</gene>
<proteinExistence type="predicted"/>
<reference evidence="5" key="1">
    <citation type="journal article" date="2019" name="Int. J. Syst. Evol. Microbiol.">
        <title>The Global Catalogue of Microorganisms (GCM) 10K type strain sequencing project: providing services to taxonomists for standard genome sequencing and annotation.</title>
        <authorList>
            <consortium name="The Broad Institute Genomics Platform"/>
            <consortium name="The Broad Institute Genome Sequencing Center for Infectious Disease"/>
            <person name="Wu L."/>
            <person name="Ma J."/>
        </authorList>
    </citation>
    <scope>NUCLEOTIDE SEQUENCE [LARGE SCALE GENOMIC DNA]</scope>
    <source>
        <strain evidence="5">JCM 19015</strain>
    </source>
</reference>
<dbReference type="InterPro" id="IPR050769">
    <property type="entry name" value="NAT_camello-type"/>
</dbReference>
<evidence type="ECO:0000256" key="2">
    <source>
        <dbReference type="SAM" id="MobiDB-lite"/>
    </source>
</evidence>
<feature type="domain" description="N-acetyltransferase" evidence="3">
    <location>
        <begin position="1"/>
        <end position="142"/>
    </location>
</feature>
<dbReference type="InterPro" id="IPR000182">
    <property type="entry name" value="GNAT_dom"/>
</dbReference>
<keyword evidence="1" id="KW-0808">Transferase</keyword>
<dbReference type="Proteomes" id="UP001500121">
    <property type="component" value="Unassembled WGS sequence"/>
</dbReference>
<dbReference type="PANTHER" id="PTHR13947">
    <property type="entry name" value="GNAT FAMILY N-ACETYLTRANSFERASE"/>
    <property type="match status" value="1"/>
</dbReference>
<name>A0ABP8ZHX2_9MICO</name>
<dbReference type="InterPro" id="IPR016181">
    <property type="entry name" value="Acyl_CoA_acyltransferase"/>
</dbReference>
<evidence type="ECO:0000313" key="4">
    <source>
        <dbReference type="EMBL" id="GAA4756314.1"/>
    </source>
</evidence>
<comment type="caution">
    <text evidence="4">The sequence shown here is derived from an EMBL/GenBank/DDBJ whole genome shotgun (WGS) entry which is preliminary data.</text>
</comment>
<organism evidence="4 5">
    <name type="scientific">Amnibacterium soli</name>
    <dbReference type="NCBI Taxonomy" id="1282736"/>
    <lineage>
        <taxon>Bacteria</taxon>
        <taxon>Bacillati</taxon>
        <taxon>Actinomycetota</taxon>
        <taxon>Actinomycetes</taxon>
        <taxon>Micrococcales</taxon>
        <taxon>Microbacteriaceae</taxon>
        <taxon>Amnibacterium</taxon>
    </lineage>
</organism>